<dbReference type="GO" id="GO:0005886">
    <property type="term" value="C:plasma membrane"/>
    <property type="evidence" value="ECO:0007669"/>
    <property type="project" value="UniProtKB-SubCell"/>
</dbReference>
<dbReference type="InterPro" id="IPR050250">
    <property type="entry name" value="Macrolide_Exporter_MacB"/>
</dbReference>
<evidence type="ECO:0000256" key="6">
    <source>
        <dbReference type="ARBA" id="ARBA00038076"/>
    </source>
</evidence>
<feature type="transmembrane region" description="Helical" evidence="7">
    <location>
        <begin position="772"/>
        <end position="791"/>
    </location>
</feature>
<dbReference type="KEGG" id="pseo:OM33_21085"/>
<evidence type="ECO:0000259" key="9">
    <source>
        <dbReference type="Pfam" id="PF12704"/>
    </source>
</evidence>
<evidence type="ECO:0000256" key="1">
    <source>
        <dbReference type="ARBA" id="ARBA00004651"/>
    </source>
</evidence>
<evidence type="ECO:0000256" key="2">
    <source>
        <dbReference type="ARBA" id="ARBA00022475"/>
    </source>
</evidence>
<proteinExistence type="inferred from homology"/>
<dbReference type="Proteomes" id="UP000030341">
    <property type="component" value="Chromosome 2"/>
</dbReference>
<keyword evidence="4 7" id="KW-1133">Transmembrane helix</keyword>
<keyword evidence="2" id="KW-1003">Cell membrane</keyword>
<gene>
    <name evidence="10" type="ORF">OM33_21085</name>
</gene>
<dbReference type="PANTHER" id="PTHR30572">
    <property type="entry name" value="MEMBRANE COMPONENT OF TRANSPORTER-RELATED"/>
    <property type="match status" value="1"/>
</dbReference>
<evidence type="ECO:0000256" key="4">
    <source>
        <dbReference type="ARBA" id="ARBA00022989"/>
    </source>
</evidence>
<feature type="transmembrane region" description="Helical" evidence="7">
    <location>
        <begin position="280"/>
        <end position="304"/>
    </location>
</feature>
<dbReference type="HOGENOM" id="CLU_009433_0_0_6"/>
<dbReference type="InterPro" id="IPR003838">
    <property type="entry name" value="ABC3_permease_C"/>
</dbReference>
<evidence type="ECO:0000256" key="7">
    <source>
        <dbReference type="SAM" id="Phobius"/>
    </source>
</evidence>
<feature type="transmembrane region" description="Helical" evidence="7">
    <location>
        <begin position="684"/>
        <end position="706"/>
    </location>
</feature>
<reference evidence="10 11" key="1">
    <citation type="submission" date="2014-11" db="EMBL/GenBank/DDBJ databases">
        <title>Complete Genome Sequence of Pseudoalteromonas sp. Strain OCN003 Isolated from Kaneohe Bay, Oahu, Hawaii.</title>
        <authorList>
            <person name="Beurmann S."/>
            <person name="Videau P."/>
            <person name="Ushijima B."/>
            <person name="Smith A.M."/>
            <person name="Aeby G.S."/>
            <person name="Callahan S.M."/>
            <person name="Belcaid M."/>
        </authorList>
    </citation>
    <scope>NUCLEOTIDE SEQUENCE [LARGE SCALE GENOMIC DNA]</scope>
    <source>
        <strain evidence="10 11">OCN003</strain>
    </source>
</reference>
<dbReference type="GO" id="GO:0022857">
    <property type="term" value="F:transmembrane transporter activity"/>
    <property type="evidence" value="ECO:0007669"/>
    <property type="project" value="TreeGrafter"/>
</dbReference>
<dbReference type="STRING" id="1348114.OM33_21085"/>
<protein>
    <recommendedName>
        <fullName evidence="12">ABC transporter permease</fullName>
    </recommendedName>
</protein>
<evidence type="ECO:0008006" key="12">
    <source>
        <dbReference type="Google" id="ProtNLM"/>
    </source>
</evidence>
<evidence type="ECO:0000259" key="8">
    <source>
        <dbReference type="Pfam" id="PF02687"/>
    </source>
</evidence>
<evidence type="ECO:0000256" key="3">
    <source>
        <dbReference type="ARBA" id="ARBA00022692"/>
    </source>
</evidence>
<feature type="transmembrane region" description="Helical" evidence="7">
    <location>
        <begin position="426"/>
        <end position="447"/>
    </location>
</feature>
<sequence>MSAYWLMELRVAMRALTKRPQFVLTVVITLALSMATVISVFSLNSLLLLQSLPFKDAQQQYVVDFKLDFAGKTFPSLPVLKRRFVENQTSFESASLYVGETRTLELQHQLFKLETAFVSASYFDQLGLATTHGRAFNHNEKLNNFTPSTVLSYQLWQEKFSASPAIIGRQINIDGTFFSVVGVLKKGVLSPDNLASEQPQLYLPLDYSNADLFGNKNISEGDASIIAKGNANNHTSYLNDVQSLANKLKTEINNPLLSFGTLKAHVTPLREAIIGDSDRLSLLLLLGALMLLLVACANLSNLFIARSVESKQDFAIHVAVGAKHKQLFNKLLMESSLLSFASGIMALLIAVWAIELIKFIGSDSLPRLNQLSIDSYTLLFSMLICCLLALFFSYIPFWLSRNASLNQQMQTSGKGGGKQNSARSRVALLLGQSALVSMLLCFSSLFLQKSLTELEKVTGFNTEQRAILTLERKNKALSKGELASALPAVIEQIRQLPEVTNVALSNSSPVIMAGVVFPVQKSIDSAEYMLSVNKAQPNFFDVLGIEFIKGSTFSQNSAEATYEVILNQSSARLLLGENWAIGDSVFVTGRPYKLVGVIKDTFRARYLRSQLGNELVIVPYNKINGDMLPSEQIVLNIYHGKSKHFNFSNIDSIINSPTSAFSITSLQSLQDVLEEEVHLAKTTAILAASFCLLTLLLAAIGVWGIVNYSAKMRHFEFGIRMALGAKKVHLLKMMLLENIKPLSFGMFSGVALATLIIQANAAHFSLFGYLQVGYLAPMIIAMILTTLIAIIKPVTQVVNDAPMSALKREQ</sequence>
<feature type="domain" description="ABC3 transporter permease C-terminal" evidence="8">
    <location>
        <begin position="689"/>
        <end position="794"/>
    </location>
</feature>
<dbReference type="InterPro" id="IPR025857">
    <property type="entry name" value="MacB_PCD"/>
</dbReference>
<feature type="transmembrane region" description="Helical" evidence="7">
    <location>
        <begin position="337"/>
        <end position="357"/>
    </location>
</feature>
<keyword evidence="5 7" id="KW-0472">Membrane</keyword>
<dbReference type="EMBL" id="CP009889">
    <property type="protein sequence ID" value="AIY67514.1"/>
    <property type="molecule type" value="Genomic_DNA"/>
</dbReference>
<evidence type="ECO:0000313" key="10">
    <source>
        <dbReference type="EMBL" id="AIY67514.1"/>
    </source>
</evidence>
<feature type="domain" description="ABC3 transporter permease C-terminal" evidence="8">
    <location>
        <begin position="288"/>
        <end position="404"/>
    </location>
</feature>
<feature type="transmembrane region" description="Helical" evidence="7">
    <location>
        <begin position="377"/>
        <end position="399"/>
    </location>
</feature>
<evidence type="ECO:0000256" key="5">
    <source>
        <dbReference type="ARBA" id="ARBA00023136"/>
    </source>
</evidence>
<comment type="similarity">
    <text evidence="6">Belongs to the ABC-4 integral membrane protein family.</text>
</comment>
<accession>A0A0A7ELK7</accession>
<feature type="transmembrane region" description="Helical" evidence="7">
    <location>
        <begin position="21"/>
        <end position="43"/>
    </location>
</feature>
<feature type="transmembrane region" description="Helical" evidence="7">
    <location>
        <begin position="742"/>
        <end position="766"/>
    </location>
</feature>
<keyword evidence="3 7" id="KW-0812">Transmembrane</keyword>
<feature type="domain" description="MacB-like periplasmic core" evidence="9">
    <location>
        <begin position="486"/>
        <end position="623"/>
    </location>
</feature>
<comment type="subcellular location">
    <subcellularLocation>
        <location evidence="1">Cell membrane</location>
        <topology evidence="1">Multi-pass membrane protein</topology>
    </subcellularLocation>
</comment>
<dbReference type="Pfam" id="PF02687">
    <property type="entry name" value="FtsX"/>
    <property type="match status" value="2"/>
</dbReference>
<dbReference type="Pfam" id="PF12704">
    <property type="entry name" value="MacB_PCD"/>
    <property type="match status" value="2"/>
</dbReference>
<keyword evidence="11" id="KW-1185">Reference proteome</keyword>
<feature type="domain" description="MacB-like periplasmic core" evidence="9">
    <location>
        <begin position="26"/>
        <end position="212"/>
    </location>
</feature>
<dbReference type="AlphaFoldDB" id="A0A0A7ELK7"/>
<dbReference type="eggNOG" id="COG0577">
    <property type="taxonomic scope" value="Bacteria"/>
</dbReference>
<organism evidence="10 11">
    <name type="scientific">Pseudoalteromonas piratica</name>
    <dbReference type="NCBI Taxonomy" id="1348114"/>
    <lineage>
        <taxon>Bacteria</taxon>
        <taxon>Pseudomonadati</taxon>
        <taxon>Pseudomonadota</taxon>
        <taxon>Gammaproteobacteria</taxon>
        <taxon>Alteromonadales</taxon>
        <taxon>Pseudoalteromonadaceae</taxon>
        <taxon>Pseudoalteromonas</taxon>
    </lineage>
</organism>
<dbReference type="RefSeq" id="WP_040136572.1">
    <property type="nucleotide sequence ID" value="NZ_CP009889.1"/>
</dbReference>
<name>A0A0A7ELK7_9GAMM</name>
<dbReference type="PANTHER" id="PTHR30572:SF4">
    <property type="entry name" value="ABC TRANSPORTER PERMEASE YTRF"/>
    <property type="match status" value="1"/>
</dbReference>
<evidence type="ECO:0000313" key="11">
    <source>
        <dbReference type="Proteomes" id="UP000030341"/>
    </source>
</evidence>
<dbReference type="OrthoDB" id="5711186at2"/>